<name>A0A1F5ECR4_9BACT</name>
<dbReference type="Pfam" id="PF00639">
    <property type="entry name" value="Rotamase"/>
    <property type="match status" value="1"/>
</dbReference>
<comment type="caution">
    <text evidence="4">The sequence shown here is derived from an EMBL/GenBank/DDBJ whole genome shotgun (WGS) entry which is preliminary data.</text>
</comment>
<feature type="transmembrane region" description="Helical" evidence="2">
    <location>
        <begin position="58"/>
        <end position="80"/>
    </location>
</feature>
<dbReference type="SUPFAM" id="SSF109998">
    <property type="entry name" value="Triger factor/SurA peptide-binding domain-like"/>
    <property type="match status" value="1"/>
</dbReference>
<dbReference type="Pfam" id="PF13624">
    <property type="entry name" value="SurA_N_3"/>
    <property type="match status" value="1"/>
</dbReference>
<dbReference type="Gene3D" id="3.10.50.40">
    <property type="match status" value="1"/>
</dbReference>
<organism evidence="4 5">
    <name type="scientific">Candidatus Berkelbacteria bacterium RIFCSPLOWO2_01_FULL_50_28</name>
    <dbReference type="NCBI Taxonomy" id="1797471"/>
    <lineage>
        <taxon>Bacteria</taxon>
        <taxon>Candidatus Berkelbacteria</taxon>
    </lineage>
</organism>
<dbReference type="PROSITE" id="PS50198">
    <property type="entry name" value="PPIC_PPIASE_2"/>
    <property type="match status" value="1"/>
</dbReference>
<evidence type="ECO:0000256" key="2">
    <source>
        <dbReference type="SAM" id="Phobius"/>
    </source>
</evidence>
<dbReference type="AlphaFoldDB" id="A0A1F5ECR4"/>
<dbReference type="EMBL" id="MEZX01000001">
    <property type="protein sequence ID" value="OGD65046.1"/>
    <property type="molecule type" value="Genomic_DNA"/>
</dbReference>
<dbReference type="Proteomes" id="UP000177481">
    <property type="component" value="Unassembled WGS sequence"/>
</dbReference>
<dbReference type="InterPro" id="IPR050245">
    <property type="entry name" value="PrsA_foldase"/>
</dbReference>
<keyword evidence="2" id="KW-0472">Membrane</keyword>
<keyword evidence="2" id="KW-1133">Transmembrane helix</keyword>
<dbReference type="InterPro" id="IPR027304">
    <property type="entry name" value="Trigger_fact/SurA_dom_sf"/>
</dbReference>
<dbReference type="STRING" id="1797471.A3A71_03065"/>
<reference evidence="4 5" key="1">
    <citation type="journal article" date="2016" name="Nat. Commun.">
        <title>Thousands of microbial genomes shed light on interconnected biogeochemical processes in an aquifer system.</title>
        <authorList>
            <person name="Anantharaman K."/>
            <person name="Brown C.T."/>
            <person name="Hug L.A."/>
            <person name="Sharon I."/>
            <person name="Castelle C.J."/>
            <person name="Probst A.J."/>
            <person name="Thomas B.C."/>
            <person name="Singh A."/>
            <person name="Wilkins M.J."/>
            <person name="Karaoz U."/>
            <person name="Brodie E.L."/>
            <person name="Williams K.H."/>
            <person name="Hubbard S.S."/>
            <person name="Banfield J.F."/>
        </authorList>
    </citation>
    <scope>NUCLEOTIDE SEQUENCE [LARGE SCALE GENOMIC DNA]</scope>
</reference>
<gene>
    <name evidence="4" type="ORF">A3A71_03065</name>
</gene>
<accession>A0A1F5ECR4</accession>
<proteinExistence type="predicted"/>
<evidence type="ECO:0000313" key="5">
    <source>
        <dbReference type="Proteomes" id="UP000177481"/>
    </source>
</evidence>
<dbReference type="Gene3D" id="1.10.4030.10">
    <property type="entry name" value="Porin chaperone SurA, peptide-binding domain"/>
    <property type="match status" value="1"/>
</dbReference>
<dbReference type="GO" id="GO:0003755">
    <property type="term" value="F:peptidyl-prolyl cis-trans isomerase activity"/>
    <property type="evidence" value="ECO:0007669"/>
    <property type="project" value="UniProtKB-KW"/>
</dbReference>
<dbReference type="PANTHER" id="PTHR47245:SF2">
    <property type="entry name" value="PEPTIDYL-PROLYL CIS-TRANS ISOMERASE HP_0175-RELATED"/>
    <property type="match status" value="1"/>
</dbReference>
<feature type="transmembrane region" description="Helical" evidence="2">
    <location>
        <begin position="20"/>
        <end position="38"/>
    </location>
</feature>
<feature type="domain" description="PpiC" evidence="3">
    <location>
        <begin position="218"/>
        <end position="312"/>
    </location>
</feature>
<dbReference type="InterPro" id="IPR000297">
    <property type="entry name" value="PPIase_PpiC"/>
</dbReference>
<evidence type="ECO:0000256" key="1">
    <source>
        <dbReference type="PROSITE-ProRule" id="PRU00278"/>
    </source>
</evidence>
<dbReference type="InterPro" id="IPR046357">
    <property type="entry name" value="PPIase_dom_sf"/>
</dbReference>
<dbReference type="SUPFAM" id="SSF54534">
    <property type="entry name" value="FKBP-like"/>
    <property type="match status" value="1"/>
</dbReference>
<evidence type="ECO:0000313" key="4">
    <source>
        <dbReference type="EMBL" id="OGD65046.1"/>
    </source>
</evidence>
<evidence type="ECO:0000259" key="3">
    <source>
        <dbReference type="PROSITE" id="PS50198"/>
    </source>
</evidence>
<dbReference type="PANTHER" id="PTHR47245">
    <property type="entry name" value="PEPTIDYLPROLYL ISOMERASE"/>
    <property type="match status" value="1"/>
</dbReference>
<keyword evidence="1" id="KW-0413">Isomerase</keyword>
<keyword evidence="2" id="KW-0812">Transmembrane</keyword>
<protein>
    <recommendedName>
        <fullName evidence="3">PpiC domain-containing protein</fullName>
    </recommendedName>
</protein>
<keyword evidence="1" id="KW-0697">Rotamase</keyword>
<sequence>MDGVTKIRGFLRLLGDFLAYIWRLVASLYNAVWGFLAVRVPIFRALVARHVRNPSTVIIDIAICILTVYFAFGVTGYVLVYPQRAETRFAEALSIVYPLPAARVNSSFIWTHRFLERLRFLNTFTAQAPKDLKIKPPTNRELRTRILEGLVENQVIYLEARKRGVKVTKKELQAAVDKQGKSSEIKAKVRKLYGMSLAQFQQVIAEELLREKVKDAVLSKLRVRHILLLDLTTADEVRSLLKSGKSFKALANKYSQDSNTAKSGGDLGYWRKGELTSQISPGFEKAVFALKVKTISQPVQSQYGFHIIQVTEQIGTNKQTYPEWYAATIKGYKIKKYLRI</sequence>